<feature type="transmembrane region" description="Helical" evidence="1">
    <location>
        <begin position="21"/>
        <end position="40"/>
    </location>
</feature>
<evidence type="ECO:0000313" key="2">
    <source>
        <dbReference type="EMBL" id="GIM29584.1"/>
    </source>
</evidence>
<protein>
    <submittedName>
        <fullName evidence="2">Membrane protein</fullName>
    </submittedName>
</protein>
<keyword evidence="1" id="KW-1133">Transmembrane helix</keyword>
<reference evidence="2" key="1">
    <citation type="submission" date="2021-03" db="EMBL/GenBank/DDBJ databases">
        <title>Taxonomic study of Clostridium polyendosporum from meadow-gley soil under rice.</title>
        <authorList>
            <person name="Kobayashi H."/>
            <person name="Tanizawa Y."/>
            <person name="Yagura M."/>
        </authorList>
    </citation>
    <scope>NUCLEOTIDE SEQUENCE</scope>
    <source>
        <strain evidence="2">JCM 30710</strain>
    </source>
</reference>
<dbReference type="AlphaFoldDB" id="A0A919S193"/>
<proteinExistence type="predicted"/>
<dbReference type="Proteomes" id="UP000679179">
    <property type="component" value="Unassembled WGS sequence"/>
</dbReference>
<dbReference type="EMBL" id="BOPZ01000019">
    <property type="protein sequence ID" value="GIM29584.1"/>
    <property type="molecule type" value="Genomic_DNA"/>
</dbReference>
<gene>
    <name evidence="2" type="ORF">CPJCM30710_22500</name>
</gene>
<comment type="caution">
    <text evidence="2">The sequence shown here is derived from an EMBL/GenBank/DDBJ whole genome shotgun (WGS) entry which is preliminary data.</text>
</comment>
<keyword evidence="1" id="KW-0812">Transmembrane</keyword>
<accession>A0A919S193</accession>
<organism evidence="2 3">
    <name type="scientific">Clostridium polyendosporum</name>
    <dbReference type="NCBI Taxonomy" id="69208"/>
    <lineage>
        <taxon>Bacteria</taxon>
        <taxon>Bacillati</taxon>
        <taxon>Bacillota</taxon>
        <taxon>Clostridia</taxon>
        <taxon>Eubacteriales</taxon>
        <taxon>Clostridiaceae</taxon>
        <taxon>Clostridium</taxon>
    </lineage>
</organism>
<dbReference type="Pfam" id="PF06161">
    <property type="entry name" value="DUF975"/>
    <property type="match status" value="1"/>
</dbReference>
<feature type="transmembrane region" description="Helical" evidence="1">
    <location>
        <begin position="169"/>
        <end position="191"/>
    </location>
</feature>
<name>A0A919S193_9CLOT</name>
<dbReference type="PANTHER" id="PTHR40076">
    <property type="entry name" value="MEMBRANE PROTEIN-RELATED"/>
    <property type="match status" value="1"/>
</dbReference>
<keyword evidence="1" id="KW-0472">Membrane</keyword>
<evidence type="ECO:0000256" key="1">
    <source>
        <dbReference type="SAM" id="Phobius"/>
    </source>
</evidence>
<keyword evidence="3" id="KW-1185">Reference proteome</keyword>
<feature type="transmembrane region" description="Helical" evidence="1">
    <location>
        <begin position="52"/>
        <end position="79"/>
    </location>
</feature>
<dbReference type="RefSeq" id="WP_212904278.1">
    <property type="nucleotide sequence ID" value="NZ_BOPZ01000019.1"/>
</dbReference>
<feature type="transmembrane region" description="Helical" evidence="1">
    <location>
        <begin position="100"/>
        <end position="127"/>
    </location>
</feature>
<dbReference type="PANTHER" id="PTHR40076:SF1">
    <property type="entry name" value="MEMBRANE PROTEIN"/>
    <property type="match status" value="1"/>
</dbReference>
<dbReference type="InterPro" id="IPR010380">
    <property type="entry name" value="DUF975"/>
</dbReference>
<evidence type="ECO:0000313" key="3">
    <source>
        <dbReference type="Proteomes" id="UP000679179"/>
    </source>
</evidence>
<sequence>MILIKDVKREAIAKLSGKWGVSIGVLVLYILISMGLSSLTNVIKVYTGSTPLYIVLTILSIIITTLIAFGIINFFVLLSREEAVAVGDSFYGFKNSSLKAIGVMILSQIFIFLWTLLLIIPGIVAYYKYAFALYILRDNPDMEVTEAIKKSKELVYGYKGKLLLFQLSFIGWILLCIVTFGIAALWVAPYINTATAVFYNKLLELKKIS</sequence>